<name>A0A3Q2DGT6_CYPVA</name>
<dbReference type="AlphaFoldDB" id="A0A3Q2DGT6"/>
<reference evidence="2" key="1">
    <citation type="submission" date="2025-08" db="UniProtKB">
        <authorList>
            <consortium name="Ensembl"/>
        </authorList>
    </citation>
    <scope>IDENTIFICATION</scope>
</reference>
<reference evidence="2" key="2">
    <citation type="submission" date="2025-09" db="UniProtKB">
        <authorList>
            <consortium name="Ensembl"/>
        </authorList>
    </citation>
    <scope>IDENTIFICATION</scope>
</reference>
<evidence type="ECO:0000256" key="1">
    <source>
        <dbReference type="SAM" id="MobiDB-lite"/>
    </source>
</evidence>
<keyword evidence="3" id="KW-1185">Reference proteome</keyword>
<dbReference type="InterPro" id="IPR046349">
    <property type="entry name" value="C1-like_sf"/>
</dbReference>
<proteinExistence type="predicted"/>
<dbReference type="GeneTree" id="ENSGT00940000181720"/>
<accession>A0A3Q2DGT6</accession>
<sequence length="117" mass="13176">DISKNGPKIVCPIIQIAFTGKHREKEQQRERVKERDREAKEKVCRTGSHSNSNGHYLIPGSFSSSATCSLCSKSLQKKHGLRVFIKQMGSGIFHKPQRNHTCDKYGRGLGPLKKKKS</sequence>
<dbReference type="SUPFAM" id="SSF57889">
    <property type="entry name" value="Cysteine-rich domain"/>
    <property type="match status" value="1"/>
</dbReference>
<feature type="region of interest" description="Disordered" evidence="1">
    <location>
        <begin position="21"/>
        <end position="50"/>
    </location>
</feature>
<protein>
    <submittedName>
        <fullName evidence="2">Uncharacterized protein</fullName>
    </submittedName>
</protein>
<dbReference type="Ensembl" id="ENSCVAT00000032663.1">
    <property type="protein sequence ID" value="ENSCVAP00000018292.1"/>
    <property type="gene ID" value="ENSCVAG00000021533.1"/>
</dbReference>
<feature type="region of interest" description="Disordered" evidence="1">
    <location>
        <begin position="95"/>
        <end position="117"/>
    </location>
</feature>
<dbReference type="Proteomes" id="UP000265020">
    <property type="component" value="Unassembled WGS sequence"/>
</dbReference>
<feature type="compositionally biased region" description="Basic and acidic residues" evidence="1">
    <location>
        <begin position="21"/>
        <end position="44"/>
    </location>
</feature>
<dbReference type="STRING" id="28743.ENSCVAP00000018292"/>
<evidence type="ECO:0000313" key="3">
    <source>
        <dbReference type="Proteomes" id="UP000265020"/>
    </source>
</evidence>
<evidence type="ECO:0000313" key="2">
    <source>
        <dbReference type="Ensembl" id="ENSCVAP00000018292.1"/>
    </source>
</evidence>
<organism evidence="2 3">
    <name type="scientific">Cyprinodon variegatus</name>
    <name type="common">Sheepshead minnow</name>
    <dbReference type="NCBI Taxonomy" id="28743"/>
    <lineage>
        <taxon>Eukaryota</taxon>
        <taxon>Metazoa</taxon>
        <taxon>Chordata</taxon>
        <taxon>Craniata</taxon>
        <taxon>Vertebrata</taxon>
        <taxon>Euteleostomi</taxon>
        <taxon>Actinopterygii</taxon>
        <taxon>Neopterygii</taxon>
        <taxon>Teleostei</taxon>
        <taxon>Neoteleostei</taxon>
        <taxon>Acanthomorphata</taxon>
        <taxon>Ovalentaria</taxon>
        <taxon>Atherinomorphae</taxon>
        <taxon>Cyprinodontiformes</taxon>
        <taxon>Cyprinodontidae</taxon>
        <taxon>Cyprinodon</taxon>
    </lineage>
</organism>